<gene>
    <name evidence="1" type="ORF">DGI_2052</name>
</gene>
<dbReference type="EMBL" id="CP006585">
    <property type="protein sequence ID" value="AGW13821.1"/>
    <property type="molecule type" value="Genomic_DNA"/>
</dbReference>
<name>T2GCG7_MEGG1</name>
<reference evidence="2" key="2">
    <citation type="submission" date="2013-07" db="EMBL/GenBank/DDBJ databases">
        <authorList>
            <person name="Morais-Silva F.O."/>
            <person name="Rezende A.M."/>
            <person name="Pimentel C."/>
            <person name="Resende D.M."/>
            <person name="Santos C.I."/>
            <person name="Clemente C."/>
            <person name="de Oliveira L.M."/>
            <person name="da Silva S.M."/>
            <person name="Costa D.A."/>
            <person name="Varela-Raposo A."/>
            <person name="Horacio E.C.A."/>
            <person name="Matos M."/>
            <person name="Flores O."/>
            <person name="Ruiz J.C."/>
            <person name="Rodrigues-Pousada C."/>
        </authorList>
    </citation>
    <scope>NUCLEOTIDE SEQUENCE [LARGE SCALE GENOMIC DNA]</scope>
    <source>
        <strain evidence="2">ATCC 19364 / DSM 1382 / NCIMB 9332 / VKM B-1759</strain>
    </source>
</reference>
<dbReference type="HOGENOM" id="CLU_1812662_0_0_7"/>
<dbReference type="PATRIC" id="fig|1121448.10.peg.2007"/>
<organism evidence="1 2">
    <name type="scientific">Megalodesulfovibrio gigas (strain ATCC 19364 / DSM 1382 / NCIMB 9332 / VKM B-1759)</name>
    <name type="common">Desulfovibrio gigas</name>
    <dbReference type="NCBI Taxonomy" id="1121448"/>
    <lineage>
        <taxon>Bacteria</taxon>
        <taxon>Pseudomonadati</taxon>
        <taxon>Thermodesulfobacteriota</taxon>
        <taxon>Desulfovibrionia</taxon>
        <taxon>Desulfovibrionales</taxon>
        <taxon>Desulfovibrionaceae</taxon>
        <taxon>Megalodesulfovibrio</taxon>
    </lineage>
</organism>
<protein>
    <submittedName>
        <fullName evidence="1">Uncharacterized protein</fullName>
    </submittedName>
</protein>
<dbReference type="Proteomes" id="UP000016587">
    <property type="component" value="Chromosome"/>
</dbReference>
<evidence type="ECO:0000313" key="1">
    <source>
        <dbReference type="EMBL" id="AGW13821.1"/>
    </source>
</evidence>
<dbReference type="KEGG" id="dgg:DGI_2052"/>
<sequence length="142" mass="13875">MLHNANLAENLGVLATIDPATVNTAAGTVFSDVVDMADVTDLMAIVTLGDMAAADVVVSLVPCDANGSNAATALKTVTAAAGSNDNTQVVLVLNNNDLAGHAKAHVKVGVAHADATGGPVAAVVLGRTKHGPASGLASVTVA</sequence>
<proteinExistence type="predicted"/>
<accession>T2GCG7</accession>
<dbReference type="AlphaFoldDB" id="T2GCG7"/>
<evidence type="ECO:0000313" key="2">
    <source>
        <dbReference type="Proteomes" id="UP000016587"/>
    </source>
</evidence>
<dbReference type="STRING" id="1121448.DGI_2052"/>
<reference evidence="1 2" key="1">
    <citation type="journal article" date="2013" name="J. Bacteriol.">
        <title>Roles of HynAB and Ech, the only two hydrogenases found in the model sulfate reducer Desulfovibrio gigas.</title>
        <authorList>
            <person name="Morais-Silva F.O."/>
            <person name="Santos C.I."/>
            <person name="Rodrigues R."/>
            <person name="Pereira I.A."/>
            <person name="Rodrigues-Pousada C."/>
        </authorList>
    </citation>
    <scope>NUCLEOTIDE SEQUENCE [LARGE SCALE GENOMIC DNA]</scope>
    <source>
        <strain evidence="2">ATCC 19364 / DSM 1382 / NCIMB 9332 / VKM B-1759</strain>
    </source>
</reference>
<dbReference type="RefSeq" id="WP_021760728.1">
    <property type="nucleotide sequence ID" value="NC_022444.1"/>
</dbReference>
<keyword evidence="2" id="KW-1185">Reference proteome</keyword>